<protein>
    <submittedName>
        <fullName evidence="2">Uncharacterized protein</fullName>
    </submittedName>
</protein>
<gene>
    <name evidence="2" type="ORF">DW668_04790</name>
</gene>
<feature type="region of interest" description="Disordered" evidence="1">
    <location>
        <begin position="1"/>
        <end position="40"/>
    </location>
</feature>
<comment type="caution">
    <text evidence="2">The sequence shown here is derived from an EMBL/GenBank/DDBJ whole genome shotgun (WGS) entry which is preliminary data.</text>
</comment>
<evidence type="ECO:0000256" key="1">
    <source>
        <dbReference type="SAM" id="MobiDB-lite"/>
    </source>
</evidence>
<dbReference type="Proteomes" id="UP000283762">
    <property type="component" value="Unassembled WGS sequence"/>
</dbReference>
<reference evidence="2 3" key="1">
    <citation type="submission" date="2018-08" db="EMBL/GenBank/DDBJ databases">
        <title>A genome reference for cultivated species of the human gut microbiota.</title>
        <authorList>
            <person name="Zou Y."/>
            <person name="Xue W."/>
            <person name="Luo G."/>
        </authorList>
    </citation>
    <scope>NUCLEOTIDE SEQUENCE [LARGE SCALE GENOMIC DNA]</scope>
    <source>
        <strain evidence="2 3">AM25-16</strain>
    </source>
</reference>
<accession>A0A414Q813</accession>
<dbReference type="AlphaFoldDB" id="A0A414Q813"/>
<sequence>MEEKTEKGQQIGQLPKRDVLTGNEQFPFQEGRENGSTTPNTLKSFIGSGLADDEDLVSVDKGENLSVLKFADRPFSPDRFSGKGYKILRRNIIDGKNILTQEMINQPDTIYEIRYDFDLDGAEISIPEGCILKFNGGVFLNALNIKGDVENKYLMPEWFGASNDGKTDSSDAFNAIVRICRSIRCSNKKTYLFTKDIDAKILNELSIDMNMSSFIDFHIVINMNDGINDWRTAYSSIGLSIKEGFIMSKGSDTKYRNWQIPVIISGAPVRLDNISIRRAPYILALADRYIDVMRWHNVIYYSWEDTYSDVTYRLDAINVVLRDGTISKMNEGQELAGDAWIFNSVNEFRGYNEKRTFDYKLGTFRGGLYTNFINCIQSNIALTQKIKANFTGCHWEASGVTIEGSGGFIQANFIGCYFYMNSRILSENQGVTYIGCYFRGLWDKAGDMTMPEFLNNTDIVDMNCVFFNCRIGGTLVDTNWYKACYYNYNRTTSLGMRQYVMDAFNRGNIELRDIGNIINNRGNGSYKYTIYLLCGENIPIAKRVLNIDITDSDKEKTPYFYINPGKNYGFEIYRESPNGKKEVVVGFSSVNDVETLSFQDFSDCALIGEHDSTWSSMKTSVLLWKPVKDDIPDKTLYPHFFYNQGVLMSTNGNLKSPLTDFLAIPYLNVGVTSQRPGNADNGFQFFDVTLRKPIWWNGSSWVDASGSTV</sequence>
<name>A0A414Q813_BACSE</name>
<evidence type="ECO:0000313" key="2">
    <source>
        <dbReference type="EMBL" id="RHF76908.1"/>
    </source>
</evidence>
<evidence type="ECO:0000313" key="3">
    <source>
        <dbReference type="Proteomes" id="UP000283762"/>
    </source>
</evidence>
<dbReference type="RefSeq" id="WP_118206908.1">
    <property type="nucleotide sequence ID" value="NZ_JAHOHI010000002.1"/>
</dbReference>
<dbReference type="EMBL" id="QRHJ01000009">
    <property type="protein sequence ID" value="RHF76908.1"/>
    <property type="molecule type" value="Genomic_DNA"/>
</dbReference>
<organism evidence="2 3">
    <name type="scientific">Bacteroides stercoris</name>
    <dbReference type="NCBI Taxonomy" id="46506"/>
    <lineage>
        <taxon>Bacteria</taxon>
        <taxon>Pseudomonadati</taxon>
        <taxon>Bacteroidota</taxon>
        <taxon>Bacteroidia</taxon>
        <taxon>Bacteroidales</taxon>
        <taxon>Bacteroidaceae</taxon>
        <taxon>Bacteroides</taxon>
    </lineage>
</organism>
<proteinExistence type="predicted"/>